<proteinExistence type="predicted"/>
<comment type="caution">
    <text evidence="1">The sequence shown here is derived from an EMBL/GenBank/DDBJ whole genome shotgun (WGS) entry which is preliminary data.</text>
</comment>
<dbReference type="Proteomes" id="UP001189429">
    <property type="component" value="Unassembled WGS sequence"/>
</dbReference>
<dbReference type="SUPFAM" id="SSF53474">
    <property type="entry name" value="alpha/beta-Hydrolases"/>
    <property type="match status" value="1"/>
</dbReference>
<sequence length="153" mass="16239">MSPSLQTEDIATVVWAAMEFAHFDRCIIVGKDEGAQWAVGVACELSVRANVAGVVLVGPSSPPCEACAELEAPAMIIWARDDDVSSIDGLGDWCDALDERCAPTSVKECAEGGHRVDAVLKKSNEGIAEVCRGHRNPGHDWVPRLQASGARLA</sequence>
<evidence type="ECO:0000313" key="2">
    <source>
        <dbReference type="Proteomes" id="UP001189429"/>
    </source>
</evidence>
<gene>
    <name evidence="1" type="ORF">PCOR1329_LOCUS20292</name>
</gene>
<protein>
    <recommendedName>
        <fullName evidence="3">Alpha/beta hydrolase fold-3 domain-containing protein</fullName>
    </recommendedName>
</protein>
<accession>A0ABN9RHX3</accession>
<evidence type="ECO:0000313" key="1">
    <source>
        <dbReference type="EMBL" id="CAK0817797.1"/>
    </source>
</evidence>
<dbReference type="EMBL" id="CAUYUJ010006558">
    <property type="protein sequence ID" value="CAK0817797.1"/>
    <property type="molecule type" value="Genomic_DNA"/>
</dbReference>
<dbReference type="Gene3D" id="3.40.50.1820">
    <property type="entry name" value="alpha/beta hydrolase"/>
    <property type="match status" value="1"/>
</dbReference>
<evidence type="ECO:0008006" key="3">
    <source>
        <dbReference type="Google" id="ProtNLM"/>
    </source>
</evidence>
<dbReference type="InterPro" id="IPR029058">
    <property type="entry name" value="AB_hydrolase_fold"/>
</dbReference>
<name>A0ABN9RHX3_9DINO</name>
<reference evidence="1" key="1">
    <citation type="submission" date="2023-10" db="EMBL/GenBank/DDBJ databases">
        <authorList>
            <person name="Chen Y."/>
            <person name="Shah S."/>
            <person name="Dougan E. K."/>
            <person name="Thang M."/>
            <person name="Chan C."/>
        </authorList>
    </citation>
    <scope>NUCLEOTIDE SEQUENCE [LARGE SCALE GENOMIC DNA]</scope>
</reference>
<organism evidence="1 2">
    <name type="scientific">Prorocentrum cordatum</name>
    <dbReference type="NCBI Taxonomy" id="2364126"/>
    <lineage>
        <taxon>Eukaryota</taxon>
        <taxon>Sar</taxon>
        <taxon>Alveolata</taxon>
        <taxon>Dinophyceae</taxon>
        <taxon>Prorocentrales</taxon>
        <taxon>Prorocentraceae</taxon>
        <taxon>Prorocentrum</taxon>
    </lineage>
</organism>
<keyword evidence="2" id="KW-1185">Reference proteome</keyword>